<evidence type="ECO:0000256" key="2">
    <source>
        <dbReference type="SAM" id="Phobius"/>
    </source>
</evidence>
<dbReference type="OrthoDB" id="10541007at2759"/>
<evidence type="ECO:0000313" key="3">
    <source>
        <dbReference type="EnsemblMetazoa" id="XP_014244367.1"/>
    </source>
</evidence>
<feature type="compositionally biased region" description="Basic and acidic residues" evidence="1">
    <location>
        <begin position="139"/>
        <end position="157"/>
    </location>
</feature>
<dbReference type="GeneID" id="106663787"/>
<feature type="region of interest" description="Disordered" evidence="1">
    <location>
        <begin position="137"/>
        <end position="170"/>
    </location>
</feature>
<dbReference type="EnsemblMetazoa" id="XM_014388881.1">
    <property type="protein sequence ID" value="XP_014244367.1"/>
    <property type="gene ID" value="LOC106663787"/>
</dbReference>
<keyword evidence="2" id="KW-1133">Transmembrane helix</keyword>
<sequence>MIKRIRGGMGGIWGLKCWRSNSGAFIPYIPSIVFLFNYFLAFHQLASIAFPSRARMSFIFRTEPHYLRISCLNLNIPFIYNDLTKFVILLILSTLPLLINWIVLRQQQSRFTWFDVRRRYRTELGSSRYYLSRPCSPLEQEKSRGRIKKTQSEEIRRPLRPLPIIKSKSA</sequence>
<dbReference type="Proteomes" id="UP000494040">
    <property type="component" value="Unassembled WGS sequence"/>
</dbReference>
<keyword evidence="4" id="KW-1185">Reference proteome</keyword>
<keyword evidence="2" id="KW-0812">Transmembrane</keyword>
<evidence type="ECO:0000313" key="4">
    <source>
        <dbReference type="Proteomes" id="UP000494040"/>
    </source>
</evidence>
<accession>A0A8I6REF6</accession>
<name>A0A8I6REF6_CIMLE</name>
<keyword evidence="2" id="KW-0472">Membrane</keyword>
<reference evidence="3" key="1">
    <citation type="submission" date="2022-01" db="UniProtKB">
        <authorList>
            <consortium name="EnsemblMetazoa"/>
        </authorList>
    </citation>
    <scope>IDENTIFICATION</scope>
</reference>
<proteinExistence type="predicted"/>
<protein>
    <submittedName>
        <fullName evidence="3">Uncharacterized protein</fullName>
    </submittedName>
</protein>
<feature type="transmembrane region" description="Helical" evidence="2">
    <location>
        <begin position="86"/>
        <end position="104"/>
    </location>
</feature>
<organism evidence="3 4">
    <name type="scientific">Cimex lectularius</name>
    <name type="common">Bed bug</name>
    <name type="synonym">Acanthia lectularia</name>
    <dbReference type="NCBI Taxonomy" id="79782"/>
    <lineage>
        <taxon>Eukaryota</taxon>
        <taxon>Metazoa</taxon>
        <taxon>Ecdysozoa</taxon>
        <taxon>Arthropoda</taxon>
        <taxon>Hexapoda</taxon>
        <taxon>Insecta</taxon>
        <taxon>Pterygota</taxon>
        <taxon>Neoptera</taxon>
        <taxon>Paraneoptera</taxon>
        <taxon>Hemiptera</taxon>
        <taxon>Heteroptera</taxon>
        <taxon>Panheteroptera</taxon>
        <taxon>Cimicomorpha</taxon>
        <taxon>Cimicidae</taxon>
        <taxon>Cimex</taxon>
    </lineage>
</organism>
<evidence type="ECO:0000256" key="1">
    <source>
        <dbReference type="SAM" id="MobiDB-lite"/>
    </source>
</evidence>
<dbReference type="AlphaFoldDB" id="A0A8I6REF6"/>
<dbReference type="RefSeq" id="XP_014244367.1">
    <property type="nucleotide sequence ID" value="XM_014388881.1"/>
</dbReference>
<feature type="transmembrane region" description="Helical" evidence="2">
    <location>
        <begin position="25"/>
        <end position="46"/>
    </location>
</feature>